<gene>
    <name evidence="2" type="ORF">LZ496_04875</name>
</gene>
<dbReference type="RefSeq" id="WP_249903458.1">
    <property type="nucleotide sequence ID" value="NZ_JAMGBA010000001.1"/>
</dbReference>
<comment type="caution">
    <text evidence="2">The sequence shown here is derived from an EMBL/GenBank/DDBJ whole genome shotgun (WGS) entry which is preliminary data.</text>
</comment>
<keyword evidence="3" id="KW-1185">Reference proteome</keyword>
<evidence type="ECO:0000313" key="3">
    <source>
        <dbReference type="Proteomes" id="UP001203410"/>
    </source>
</evidence>
<reference evidence="2 3" key="1">
    <citation type="submission" date="2022-05" db="EMBL/GenBank/DDBJ databases">
        <authorList>
            <person name="Jo J.-H."/>
            <person name="Im W.-T."/>
        </authorList>
    </citation>
    <scope>NUCLEOTIDE SEQUENCE [LARGE SCALE GENOMIC DNA]</scope>
    <source>
        <strain evidence="2 3">NSE70-1</strain>
    </source>
</reference>
<name>A0ABT0RSY3_9SPHN</name>
<dbReference type="InterPro" id="IPR012312">
    <property type="entry name" value="Hemerythrin-like"/>
</dbReference>
<evidence type="ECO:0000259" key="1">
    <source>
        <dbReference type="Pfam" id="PF01814"/>
    </source>
</evidence>
<sequence>MAESKGQDAVALLKQDHRTVEELFSQFEKASGDGRKQKLAERICLELSVHATIEEEIFYPACDGKVEEDLLKEAYVEHDGAKLLIAEIVAGEPSDEFYDSKVKVLQEQIEHHVEEEEKRLEGLFSQARKAGLDMDALGAELATRKQELTSEYQANGIPKPKLTTMEQASV</sequence>
<dbReference type="Gene3D" id="1.20.120.520">
    <property type="entry name" value="nmb1532 protein domain like"/>
    <property type="match status" value="1"/>
</dbReference>
<feature type="domain" description="Hemerythrin-like" evidence="1">
    <location>
        <begin position="9"/>
        <end position="120"/>
    </location>
</feature>
<dbReference type="EMBL" id="JAMGBA010000001">
    <property type="protein sequence ID" value="MCL6698119.1"/>
    <property type="molecule type" value="Genomic_DNA"/>
</dbReference>
<proteinExistence type="predicted"/>
<dbReference type="PANTHER" id="PTHR35585:SF1">
    <property type="entry name" value="HHE DOMAIN PROTEIN (AFU_ORTHOLOGUE AFUA_4G00730)"/>
    <property type="match status" value="1"/>
</dbReference>
<dbReference type="PANTHER" id="PTHR35585">
    <property type="entry name" value="HHE DOMAIN PROTEIN (AFU_ORTHOLOGUE AFUA_4G00730)"/>
    <property type="match status" value="1"/>
</dbReference>
<dbReference type="Pfam" id="PF01814">
    <property type="entry name" value="Hemerythrin"/>
    <property type="match status" value="1"/>
</dbReference>
<accession>A0ABT0RSY3</accession>
<protein>
    <submittedName>
        <fullName evidence="2">Hemerythrin domain-containing protein</fullName>
    </submittedName>
</protein>
<dbReference type="Proteomes" id="UP001203410">
    <property type="component" value="Unassembled WGS sequence"/>
</dbReference>
<organism evidence="2 3">
    <name type="scientific">Sphingomonas caseinilyticus</name>
    <dbReference type="NCBI Taxonomy" id="2908205"/>
    <lineage>
        <taxon>Bacteria</taxon>
        <taxon>Pseudomonadati</taxon>
        <taxon>Pseudomonadota</taxon>
        <taxon>Alphaproteobacteria</taxon>
        <taxon>Sphingomonadales</taxon>
        <taxon>Sphingomonadaceae</taxon>
        <taxon>Sphingomonas</taxon>
    </lineage>
</organism>
<evidence type="ECO:0000313" key="2">
    <source>
        <dbReference type="EMBL" id="MCL6698119.1"/>
    </source>
</evidence>